<gene>
    <name evidence="6" type="ORF">NQ318_003217</name>
</gene>
<accession>A0AAV8YRC5</accession>
<feature type="transmembrane region" description="Helical" evidence="5">
    <location>
        <begin position="77"/>
        <end position="94"/>
    </location>
</feature>
<dbReference type="Proteomes" id="UP001162162">
    <property type="component" value="Unassembled WGS sequence"/>
</dbReference>
<organism evidence="6 7">
    <name type="scientific">Aromia moschata</name>
    <dbReference type="NCBI Taxonomy" id="1265417"/>
    <lineage>
        <taxon>Eukaryota</taxon>
        <taxon>Metazoa</taxon>
        <taxon>Ecdysozoa</taxon>
        <taxon>Arthropoda</taxon>
        <taxon>Hexapoda</taxon>
        <taxon>Insecta</taxon>
        <taxon>Pterygota</taxon>
        <taxon>Neoptera</taxon>
        <taxon>Endopterygota</taxon>
        <taxon>Coleoptera</taxon>
        <taxon>Polyphaga</taxon>
        <taxon>Cucujiformia</taxon>
        <taxon>Chrysomeloidea</taxon>
        <taxon>Cerambycidae</taxon>
        <taxon>Cerambycinae</taxon>
        <taxon>Callichromatini</taxon>
        <taxon>Aromia</taxon>
    </lineage>
</organism>
<feature type="transmembrane region" description="Helical" evidence="5">
    <location>
        <begin position="16"/>
        <end position="37"/>
    </location>
</feature>
<feature type="transmembrane region" description="Helical" evidence="5">
    <location>
        <begin position="143"/>
        <end position="166"/>
    </location>
</feature>
<proteinExistence type="predicted"/>
<evidence type="ECO:0000313" key="7">
    <source>
        <dbReference type="Proteomes" id="UP001162162"/>
    </source>
</evidence>
<evidence type="ECO:0008006" key="8">
    <source>
        <dbReference type="Google" id="ProtNLM"/>
    </source>
</evidence>
<evidence type="ECO:0000256" key="3">
    <source>
        <dbReference type="ARBA" id="ARBA00022989"/>
    </source>
</evidence>
<keyword evidence="2 5" id="KW-0812">Transmembrane</keyword>
<evidence type="ECO:0000256" key="4">
    <source>
        <dbReference type="ARBA" id="ARBA00023136"/>
    </source>
</evidence>
<evidence type="ECO:0000256" key="5">
    <source>
        <dbReference type="SAM" id="Phobius"/>
    </source>
</evidence>
<dbReference type="InterPro" id="IPR006603">
    <property type="entry name" value="PQ-loop_rpt"/>
</dbReference>
<dbReference type="SMART" id="SM00679">
    <property type="entry name" value="CTNS"/>
    <property type="match status" value="1"/>
</dbReference>
<evidence type="ECO:0000313" key="6">
    <source>
        <dbReference type="EMBL" id="KAJ8953181.1"/>
    </source>
</evidence>
<protein>
    <recommendedName>
        <fullName evidence="8">PQ-loop repeat-containing protein 3</fullName>
    </recommendedName>
</protein>
<evidence type="ECO:0000256" key="1">
    <source>
        <dbReference type="ARBA" id="ARBA00004141"/>
    </source>
</evidence>
<comment type="caution">
    <text evidence="6">The sequence shown here is derived from an EMBL/GenBank/DDBJ whole genome shotgun (WGS) entry which is preliminary data.</text>
</comment>
<dbReference type="PANTHER" id="PTHR12226:SF3">
    <property type="entry name" value="SOLUTE CARRIER FAMILY 66 MEMBER 3"/>
    <property type="match status" value="1"/>
</dbReference>
<dbReference type="Gene3D" id="1.20.1280.290">
    <property type="match status" value="1"/>
</dbReference>
<dbReference type="InterPro" id="IPR016817">
    <property type="entry name" value="MannP-dilichol_defect-1"/>
</dbReference>
<comment type="subcellular location">
    <subcellularLocation>
        <location evidence="1">Membrane</location>
        <topology evidence="1">Multi-pass membrane protein</topology>
    </subcellularLocation>
</comment>
<dbReference type="GO" id="GO:0016020">
    <property type="term" value="C:membrane"/>
    <property type="evidence" value="ECO:0007669"/>
    <property type="project" value="UniProtKB-SubCell"/>
</dbReference>
<evidence type="ECO:0000256" key="2">
    <source>
        <dbReference type="ARBA" id="ARBA00022692"/>
    </source>
</evidence>
<feature type="transmembrane region" description="Helical" evidence="5">
    <location>
        <begin position="101"/>
        <end position="123"/>
    </location>
</feature>
<dbReference type="Pfam" id="PF04193">
    <property type="entry name" value="PQ-loop"/>
    <property type="match status" value="1"/>
</dbReference>
<sequence length="172" mass="19537">MSLPREISFLQYLSDLLSVITIFICFILKVPQIVTILRVKSAKGINIIGLLMELSSYTIMMSYNYRNGYAILSYLEYPIILFQELILITCVLYYKNMLNFTSLFVAGCYFSIAAAFFVRSGTFRPCYVLSARVFTISVESADLTLLLNFSVNTVLSTSVMIAAYVYKHPKTD</sequence>
<dbReference type="AlphaFoldDB" id="A0AAV8YRC5"/>
<dbReference type="PANTHER" id="PTHR12226">
    <property type="entry name" value="MANNOSE-P-DOLICHOL UTILIZATION DEFECT 1 LEC35 -RELATED"/>
    <property type="match status" value="1"/>
</dbReference>
<keyword evidence="4 5" id="KW-0472">Membrane</keyword>
<dbReference type="EMBL" id="JAPWTK010000059">
    <property type="protein sequence ID" value="KAJ8953181.1"/>
    <property type="molecule type" value="Genomic_DNA"/>
</dbReference>
<keyword evidence="3 5" id="KW-1133">Transmembrane helix</keyword>
<keyword evidence="7" id="KW-1185">Reference proteome</keyword>
<feature type="transmembrane region" description="Helical" evidence="5">
    <location>
        <begin position="44"/>
        <end position="65"/>
    </location>
</feature>
<name>A0AAV8YRC5_9CUCU</name>
<reference evidence="6" key="1">
    <citation type="journal article" date="2023" name="Insect Mol. Biol.">
        <title>Genome sequencing provides insights into the evolution of gene families encoding plant cell wall-degrading enzymes in longhorned beetles.</title>
        <authorList>
            <person name="Shin N.R."/>
            <person name="Okamura Y."/>
            <person name="Kirsch R."/>
            <person name="Pauchet Y."/>
        </authorList>
    </citation>
    <scope>NUCLEOTIDE SEQUENCE</scope>
    <source>
        <strain evidence="6">AMC_N1</strain>
    </source>
</reference>